<protein>
    <recommendedName>
        <fullName evidence="3">Heterogeneous nuclear ribonucleoprotein K</fullName>
    </recommendedName>
</protein>
<dbReference type="InterPro" id="IPR012987">
    <property type="entry name" value="ROK_N"/>
</dbReference>
<evidence type="ECO:0000256" key="7">
    <source>
        <dbReference type="ARBA" id="ARBA00022553"/>
    </source>
</evidence>
<evidence type="ECO:0000256" key="8">
    <source>
        <dbReference type="ARBA" id="ARBA00022664"/>
    </source>
</evidence>
<keyword evidence="12" id="KW-0805">Transcription regulation</keyword>
<feature type="domain" description="K Homology" evidence="21">
    <location>
        <begin position="120"/>
        <end position="191"/>
    </location>
</feature>
<evidence type="ECO:0000256" key="14">
    <source>
        <dbReference type="ARBA" id="ARBA00023159"/>
    </source>
</evidence>
<organism evidence="22 23">
    <name type="scientific">Oncorhynchus tshawytscha</name>
    <name type="common">Chinook salmon</name>
    <name type="synonym">Salmo tshawytscha</name>
    <dbReference type="NCBI Taxonomy" id="74940"/>
    <lineage>
        <taxon>Eukaryota</taxon>
        <taxon>Metazoa</taxon>
        <taxon>Chordata</taxon>
        <taxon>Craniata</taxon>
        <taxon>Vertebrata</taxon>
        <taxon>Euteleostomi</taxon>
        <taxon>Actinopterygii</taxon>
        <taxon>Neopterygii</taxon>
        <taxon>Teleostei</taxon>
        <taxon>Protacanthopterygii</taxon>
        <taxon>Salmoniformes</taxon>
        <taxon>Salmonidae</taxon>
        <taxon>Salmoninae</taxon>
        <taxon>Oncorhynchus</taxon>
    </lineage>
</organism>
<dbReference type="FunFam" id="3.30.1370.10:FF:000025">
    <property type="entry name" value="Heterogeneous nuclear ribonucleoprotein K, like"/>
    <property type="match status" value="1"/>
</dbReference>
<evidence type="ECO:0000313" key="22">
    <source>
        <dbReference type="Ensembl" id="ENSOTSP00005101056.2"/>
    </source>
</evidence>
<evidence type="ECO:0000256" key="20">
    <source>
        <dbReference type="SAM" id="MobiDB-lite"/>
    </source>
</evidence>
<evidence type="ECO:0000256" key="3">
    <source>
        <dbReference type="ARBA" id="ARBA00018447"/>
    </source>
</evidence>
<feature type="compositionally biased region" description="Basic and acidic residues" evidence="20">
    <location>
        <begin position="20"/>
        <end position="37"/>
    </location>
</feature>
<dbReference type="PROSITE" id="PS50084">
    <property type="entry name" value="KH_TYPE_1"/>
    <property type="match status" value="3"/>
</dbReference>
<evidence type="ECO:0000256" key="16">
    <source>
        <dbReference type="ARBA" id="ARBA00023187"/>
    </source>
</evidence>
<evidence type="ECO:0000256" key="10">
    <source>
        <dbReference type="ARBA" id="ARBA00022737"/>
    </source>
</evidence>
<dbReference type="CDD" id="cd22433">
    <property type="entry name" value="KH-I_HNRNPK_rpt2"/>
    <property type="match status" value="1"/>
</dbReference>
<feature type="region of interest" description="Disordered" evidence="20">
    <location>
        <begin position="1"/>
        <end position="37"/>
    </location>
</feature>
<evidence type="ECO:0000256" key="17">
    <source>
        <dbReference type="ARBA" id="ARBA00023242"/>
    </source>
</evidence>
<keyword evidence="8" id="KW-0507">mRNA processing</keyword>
<keyword evidence="16" id="KW-0508">mRNA splicing</keyword>
<name>A0A8C8K3K0_ONCTS</name>
<keyword evidence="18" id="KW-0687">Ribonucleoprotein</keyword>
<dbReference type="GO" id="GO:0010629">
    <property type="term" value="P:negative regulation of gene expression"/>
    <property type="evidence" value="ECO:0007669"/>
    <property type="project" value="UniProtKB-ARBA"/>
</dbReference>
<evidence type="ECO:0000256" key="19">
    <source>
        <dbReference type="PROSITE-ProRule" id="PRU00117"/>
    </source>
</evidence>
<dbReference type="Gene3D" id="3.30.1370.10">
    <property type="entry name" value="K Homology domain, type 1"/>
    <property type="match status" value="3"/>
</dbReference>
<evidence type="ECO:0000256" key="9">
    <source>
        <dbReference type="ARBA" id="ARBA00022728"/>
    </source>
</evidence>
<keyword evidence="4" id="KW-0488">Methylation</keyword>
<proteinExistence type="predicted"/>
<comment type="subcellular location">
    <subcellularLocation>
        <location evidence="1">Cytoplasm</location>
    </subcellularLocation>
    <subcellularLocation>
        <location evidence="2">Nucleus</location>
        <location evidence="2">Nucleoplasm</location>
    </subcellularLocation>
</comment>
<keyword evidence="14" id="KW-0010">Activator</keyword>
<dbReference type="PANTHER" id="PTHR10288">
    <property type="entry name" value="KH DOMAIN CONTAINING RNA BINDING PROTEIN"/>
    <property type="match status" value="1"/>
</dbReference>
<keyword evidence="11 19" id="KW-0694">RNA-binding</keyword>
<dbReference type="InterPro" id="IPR004088">
    <property type="entry name" value="KH_dom_type_1"/>
</dbReference>
<dbReference type="Pfam" id="PF08067">
    <property type="entry name" value="ROKNT"/>
    <property type="match status" value="1"/>
</dbReference>
<dbReference type="GO" id="GO:0005681">
    <property type="term" value="C:spliceosomal complex"/>
    <property type="evidence" value="ECO:0007669"/>
    <property type="project" value="UniProtKB-KW"/>
</dbReference>
<keyword evidence="5" id="KW-0963">Cytoplasm</keyword>
<dbReference type="GO" id="GO:0005654">
    <property type="term" value="C:nucleoplasm"/>
    <property type="evidence" value="ECO:0007669"/>
    <property type="project" value="UniProtKB-SubCell"/>
</dbReference>
<dbReference type="SMART" id="SM00322">
    <property type="entry name" value="KH"/>
    <property type="match status" value="3"/>
</dbReference>
<keyword evidence="6" id="KW-0678">Repressor</keyword>
<keyword evidence="23" id="KW-1185">Reference proteome</keyword>
<dbReference type="CDD" id="cd22434">
    <property type="entry name" value="KH-I_HNRNPK_rpt3"/>
    <property type="match status" value="1"/>
</dbReference>
<feature type="domain" description="K Homology" evidence="21">
    <location>
        <begin position="310"/>
        <end position="380"/>
    </location>
</feature>
<evidence type="ECO:0000256" key="12">
    <source>
        <dbReference type="ARBA" id="ARBA00023015"/>
    </source>
</evidence>
<dbReference type="GO" id="GO:0006355">
    <property type="term" value="P:regulation of DNA-templated transcription"/>
    <property type="evidence" value="ECO:0007669"/>
    <property type="project" value="UniProtKB-ARBA"/>
</dbReference>
<feature type="region of interest" description="Disordered" evidence="20">
    <location>
        <begin position="227"/>
        <end position="302"/>
    </location>
</feature>
<feature type="compositionally biased region" description="Acidic residues" evidence="20">
    <location>
        <begin position="1"/>
        <end position="12"/>
    </location>
</feature>
<keyword evidence="17" id="KW-0539">Nucleus</keyword>
<dbReference type="GO" id="GO:0003723">
    <property type="term" value="F:RNA binding"/>
    <property type="evidence" value="ECO:0007669"/>
    <property type="project" value="UniProtKB-UniRule"/>
</dbReference>
<dbReference type="GO" id="GO:0005737">
    <property type="term" value="C:cytoplasm"/>
    <property type="evidence" value="ECO:0007669"/>
    <property type="project" value="UniProtKB-SubCell"/>
</dbReference>
<reference evidence="22" key="2">
    <citation type="submission" date="2025-09" db="UniProtKB">
        <authorList>
            <consortium name="Ensembl"/>
        </authorList>
    </citation>
    <scope>IDENTIFICATION</scope>
</reference>
<dbReference type="GO" id="GO:0042981">
    <property type="term" value="P:regulation of apoptotic process"/>
    <property type="evidence" value="ECO:0007669"/>
    <property type="project" value="UniProtKB-ARBA"/>
</dbReference>
<dbReference type="Pfam" id="PF00013">
    <property type="entry name" value="KH_1"/>
    <property type="match status" value="3"/>
</dbReference>
<evidence type="ECO:0000256" key="18">
    <source>
        <dbReference type="ARBA" id="ARBA00023274"/>
    </source>
</evidence>
<keyword evidence="9" id="KW-0747">Spliceosome</keyword>
<keyword evidence="15" id="KW-0804">Transcription</keyword>
<dbReference type="FunFam" id="3.30.1370.10:FF:000023">
    <property type="entry name" value="Heterogeneous nuclear ribonucleoprotein K, like"/>
    <property type="match status" value="1"/>
</dbReference>
<dbReference type="FunFam" id="3.30.1370.10:FF:000021">
    <property type="entry name" value="Heterogeneous nuclear ribonucleoprotein K, like"/>
    <property type="match status" value="1"/>
</dbReference>
<dbReference type="AlphaFoldDB" id="A0A8C8K3K0"/>
<evidence type="ECO:0000256" key="13">
    <source>
        <dbReference type="ARBA" id="ARBA00023125"/>
    </source>
</evidence>
<dbReference type="GO" id="GO:0003677">
    <property type="term" value="F:DNA binding"/>
    <property type="evidence" value="ECO:0007669"/>
    <property type="project" value="UniProtKB-KW"/>
</dbReference>
<dbReference type="InterPro" id="IPR004087">
    <property type="entry name" value="KH_dom"/>
</dbReference>
<evidence type="ECO:0000256" key="15">
    <source>
        <dbReference type="ARBA" id="ARBA00023163"/>
    </source>
</evidence>
<evidence type="ECO:0000259" key="21">
    <source>
        <dbReference type="SMART" id="SM00322"/>
    </source>
</evidence>
<dbReference type="SUPFAM" id="SSF54791">
    <property type="entry name" value="Eukaryotic type KH-domain (KH-domain type I)"/>
    <property type="match status" value="3"/>
</dbReference>
<dbReference type="GO" id="GO:0008380">
    <property type="term" value="P:RNA splicing"/>
    <property type="evidence" value="ECO:0007669"/>
    <property type="project" value="UniProtKB-KW"/>
</dbReference>
<feature type="domain" description="K Homology" evidence="21">
    <location>
        <begin position="42"/>
        <end position="107"/>
    </location>
</feature>
<reference evidence="22" key="1">
    <citation type="submission" date="2025-08" db="UniProtKB">
        <authorList>
            <consortium name="Ensembl"/>
        </authorList>
    </citation>
    <scope>IDENTIFICATION</scope>
</reference>
<evidence type="ECO:0000256" key="1">
    <source>
        <dbReference type="ARBA" id="ARBA00004496"/>
    </source>
</evidence>
<dbReference type="Ensembl" id="ENSOTST00005109305.2">
    <property type="protein sequence ID" value="ENSOTSP00005101056.2"/>
    <property type="gene ID" value="ENSOTSG00005041830.2"/>
</dbReference>
<accession>A0A8C8K3K0</accession>
<evidence type="ECO:0000256" key="6">
    <source>
        <dbReference type="ARBA" id="ARBA00022491"/>
    </source>
</evidence>
<evidence type="ECO:0000313" key="23">
    <source>
        <dbReference type="Proteomes" id="UP000694402"/>
    </source>
</evidence>
<evidence type="ECO:0000256" key="11">
    <source>
        <dbReference type="ARBA" id="ARBA00022884"/>
    </source>
</evidence>
<gene>
    <name evidence="22" type="primary">LOC112257431</name>
</gene>
<evidence type="ECO:0000256" key="4">
    <source>
        <dbReference type="ARBA" id="ARBA00022481"/>
    </source>
</evidence>
<keyword evidence="10" id="KW-0677">Repeat</keyword>
<dbReference type="InterPro" id="IPR036612">
    <property type="entry name" value="KH_dom_type_1_sf"/>
</dbReference>
<dbReference type="GO" id="GO:0006397">
    <property type="term" value="P:mRNA processing"/>
    <property type="evidence" value="ECO:0007669"/>
    <property type="project" value="UniProtKB-KW"/>
</dbReference>
<feature type="compositionally biased region" description="Basic and acidic residues" evidence="20">
    <location>
        <begin position="254"/>
        <end position="263"/>
    </location>
</feature>
<dbReference type="Proteomes" id="UP000694402">
    <property type="component" value="Unassembled WGS sequence"/>
</dbReference>
<sequence>METEIEQQEEETTFSNTDTNGKRPAEDMEEEQAFKRSRNTDEMVELRVLLQSKNAGAVIGKGGKNIKALRTDYNASVSVPDSSGPERILSVSADIETIGEILLKIIPTLEEYQHYNGIDFDCELRLLIHQSLAGGIIGVKGTKIKELRENTQTTIKLFQECCPHSTDRVVLVGGKPDRVVDCIKVILELVSEAPIKGRAQPYDPNFYDETYDYGGFTMMFEERGRRPMGGFPVRGRGGFERMPPGRGGRPMPPSRRDYDDLSPRRGPPPPLPTRGRGGSRARNLPLPLPPPPRGGLSPGGRGSYSDIGGPVITTQVTIPKDLAGSIIGKGGQRIKQIRHESGASIKIDEPLEGSEDRIITINGTQDQIQNAQYLLQNSVKQYSGRFF</sequence>
<dbReference type="GeneTree" id="ENSGT00940000153434"/>
<keyword evidence="13" id="KW-0238">DNA-binding</keyword>
<keyword evidence="7" id="KW-0597">Phosphoprotein</keyword>
<dbReference type="CDD" id="cd22432">
    <property type="entry name" value="KH-I_HNRNPK_rpt1"/>
    <property type="match status" value="1"/>
</dbReference>
<evidence type="ECO:0000256" key="5">
    <source>
        <dbReference type="ARBA" id="ARBA00022490"/>
    </source>
</evidence>
<evidence type="ECO:0000256" key="2">
    <source>
        <dbReference type="ARBA" id="ARBA00004642"/>
    </source>
</evidence>